<organism evidence="1 2">
    <name type="scientific">Geodia barretti</name>
    <name type="common">Barrett's horny sponge</name>
    <dbReference type="NCBI Taxonomy" id="519541"/>
    <lineage>
        <taxon>Eukaryota</taxon>
        <taxon>Metazoa</taxon>
        <taxon>Porifera</taxon>
        <taxon>Demospongiae</taxon>
        <taxon>Heteroscleromorpha</taxon>
        <taxon>Tetractinellida</taxon>
        <taxon>Astrophorina</taxon>
        <taxon>Geodiidae</taxon>
        <taxon>Geodia</taxon>
    </lineage>
</organism>
<accession>A0AA35S6F3</accession>
<protein>
    <submittedName>
        <fullName evidence="1">Uncharacterized protein</fullName>
    </submittedName>
</protein>
<name>A0AA35S6F3_GEOBA</name>
<sequence>MHRGASNAWTSTSAYTGAITAIRMPSVPIPWEASSANVLLGTLEMALHAHNNWSPTRNLAYNLTTRWTKRL</sequence>
<dbReference type="Proteomes" id="UP001174909">
    <property type="component" value="Unassembled WGS sequence"/>
</dbReference>
<gene>
    <name evidence="1" type="ORF">GBAR_LOCUS14139</name>
</gene>
<dbReference type="AlphaFoldDB" id="A0AA35S6F3"/>
<dbReference type="EMBL" id="CASHTH010002070">
    <property type="protein sequence ID" value="CAI8024328.1"/>
    <property type="molecule type" value="Genomic_DNA"/>
</dbReference>
<evidence type="ECO:0000313" key="2">
    <source>
        <dbReference type="Proteomes" id="UP001174909"/>
    </source>
</evidence>
<keyword evidence="2" id="KW-1185">Reference proteome</keyword>
<proteinExistence type="predicted"/>
<reference evidence="1" key="1">
    <citation type="submission" date="2023-03" db="EMBL/GenBank/DDBJ databases">
        <authorList>
            <person name="Steffen K."/>
            <person name="Cardenas P."/>
        </authorList>
    </citation>
    <scope>NUCLEOTIDE SEQUENCE</scope>
</reference>
<comment type="caution">
    <text evidence="1">The sequence shown here is derived from an EMBL/GenBank/DDBJ whole genome shotgun (WGS) entry which is preliminary data.</text>
</comment>
<feature type="non-terminal residue" evidence="1">
    <location>
        <position position="71"/>
    </location>
</feature>
<evidence type="ECO:0000313" key="1">
    <source>
        <dbReference type="EMBL" id="CAI8024328.1"/>
    </source>
</evidence>